<sequence length="65" mass="7351">MIEKFGINAGKVWTVLDKKGKLEIKALKKETKLTDKDLYAALGWLGREEKIAIETEGKDIFISLN</sequence>
<dbReference type="KEGG" id="pbt:ING2E5B_2017"/>
<dbReference type="HOGENOM" id="CLU_175324_0_1_10"/>
<accession>A0A098C2U1</accession>
<evidence type="ECO:0008006" key="3">
    <source>
        <dbReference type="Google" id="ProtNLM"/>
    </source>
</evidence>
<dbReference type="STRING" id="1562970.ING2E5B_2017"/>
<proteinExistence type="predicted"/>
<name>A0A098C2U1_9BACT</name>
<dbReference type="Pfam" id="PF10771">
    <property type="entry name" value="DUF2582"/>
    <property type="match status" value="1"/>
</dbReference>
<dbReference type="Proteomes" id="UP000032417">
    <property type="component" value="Chromosome 1"/>
</dbReference>
<protein>
    <recommendedName>
        <fullName evidence="3">Winged helix-turn-helix domain-containing protein</fullName>
    </recommendedName>
</protein>
<dbReference type="Gene3D" id="1.10.10.10">
    <property type="entry name" value="Winged helix-like DNA-binding domain superfamily/Winged helix DNA-binding domain"/>
    <property type="match status" value="1"/>
</dbReference>
<reference evidence="1 2" key="1">
    <citation type="submission" date="2014-08" db="EMBL/GenBank/DDBJ databases">
        <authorList>
            <person name="Wibberg D."/>
        </authorList>
    </citation>
    <scope>NUCLEOTIDE SEQUENCE [LARGE SCALE GENOMIC DNA]</scope>
    <source>
        <strain evidence="2">ING2-E5B</strain>
    </source>
</reference>
<organism evidence="1 2">
    <name type="scientific">Fermentimonas caenicola</name>
    <dbReference type="NCBI Taxonomy" id="1562970"/>
    <lineage>
        <taxon>Bacteria</taxon>
        <taxon>Pseudomonadati</taxon>
        <taxon>Bacteroidota</taxon>
        <taxon>Bacteroidia</taxon>
        <taxon>Bacteroidales</taxon>
        <taxon>Dysgonomonadaceae</taxon>
        <taxon>Fermentimonas</taxon>
    </lineage>
</organism>
<evidence type="ECO:0000313" key="2">
    <source>
        <dbReference type="Proteomes" id="UP000032417"/>
    </source>
</evidence>
<dbReference type="EMBL" id="LN515532">
    <property type="protein sequence ID" value="CEA16746.1"/>
    <property type="molecule type" value="Genomic_DNA"/>
</dbReference>
<dbReference type="InterPro" id="IPR019707">
    <property type="entry name" value="DUF2582"/>
</dbReference>
<gene>
    <name evidence="1" type="ORF">ING2E5B_2017</name>
</gene>
<evidence type="ECO:0000313" key="1">
    <source>
        <dbReference type="EMBL" id="CEA16746.1"/>
    </source>
</evidence>
<keyword evidence="2" id="KW-1185">Reference proteome</keyword>
<dbReference type="AlphaFoldDB" id="A0A098C2U1"/>
<dbReference type="InterPro" id="IPR036388">
    <property type="entry name" value="WH-like_DNA-bd_sf"/>
</dbReference>